<evidence type="ECO:0000313" key="4">
    <source>
        <dbReference type="EMBL" id="MUN06333.1"/>
    </source>
</evidence>
<gene>
    <name evidence="4" type="ORF">GLX25_04275</name>
</gene>
<feature type="transmembrane region" description="Helical" evidence="2">
    <location>
        <begin position="149"/>
        <end position="166"/>
    </location>
</feature>
<name>A0A7C9LXU8_9MICO</name>
<dbReference type="GO" id="GO:0016020">
    <property type="term" value="C:membrane"/>
    <property type="evidence" value="ECO:0007669"/>
    <property type="project" value="InterPro"/>
</dbReference>
<feature type="transmembrane region" description="Helical" evidence="2">
    <location>
        <begin position="116"/>
        <end position="137"/>
    </location>
</feature>
<sequence length="460" mass="47159">MTARSGVRDPWDGPRTDPSDDASPRRAPAASGLIAAAVASAVAATAATGVLLYAMRSDRLVAREPLVAWAESLAIALLVGGAWLSARRPVLAGACAVATVGIGVPVLAGASVAPAVATTVGIGLAPLTVAAAAVVTMEYAGLGGRSVRAVLWGVASAAAAFIVITVDPIDEASCLRRCPDVAGPMSGLVGSDVAVAFGAIASLLCVAIAAGAVARGRRGLTGAAGPAVIAAVTAGAVMAVGQVVRAASWGHIGAWPWGAAALAAGAGLLGATVVAERLDRIRTTADVRRLAQRLRVRGAGRAVFPSLDEPGWLDGDGSSVDDVSGFRTEVSDDLGVIARLALGRRDRSLRAADLDPADLLAIRNARMTASALARVRWLEESRRLVIASTERERERVEHDLHDGAQQRLVSALLFLAVARRQLGDSGALSEAESQIRTALERLRALSHRPRPHDREDGPST</sequence>
<dbReference type="Pfam" id="PF07730">
    <property type="entry name" value="HisKA_3"/>
    <property type="match status" value="1"/>
</dbReference>
<feature type="transmembrane region" description="Helical" evidence="2">
    <location>
        <begin position="193"/>
        <end position="214"/>
    </location>
</feature>
<dbReference type="EMBL" id="WODA01000006">
    <property type="protein sequence ID" value="MUN06333.1"/>
    <property type="molecule type" value="Genomic_DNA"/>
</dbReference>
<feature type="transmembrane region" description="Helical" evidence="2">
    <location>
        <begin position="226"/>
        <end position="248"/>
    </location>
</feature>
<feature type="domain" description="Signal transduction histidine kinase subgroup 3 dimerisation and phosphoacceptor" evidence="3">
    <location>
        <begin position="392"/>
        <end position="453"/>
    </location>
</feature>
<feature type="transmembrane region" description="Helical" evidence="2">
    <location>
        <begin position="66"/>
        <end position="84"/>
    </location>
</feature>
<evidence type="ECO:0000256" key="2">
    <source>
        <dbReference type="SAM" id="Phobius"/>
    </source>
</evidence>
<keyword evidence="5" id="KW-1185">Reference proteome</keyword>
<reference evidence="4 5" key="1">
    <citation type="submission" date="2019-11" db="EMBL/GenBank/DDBJ databases">
        <title>Agromyces kandeliae sp. nov., isolated from mangrove soil.</title>
        <authorList>
            <person name="Wang R."/>
        </authorList>
    </citation>
    <scope>NUCLEOTIDE SEQUENCE [LARGE SCALE GENOMIC DNA]</scope>
    <source>
        <strain evidence="4 5">JCM 11431</strain>
    </source>
</reference>
<accession>A0A7C9LXU8</accession>
<feature type="transmembrane region" description="Helical" evidence="2">
    <location>
        <begin position="91"/>
        <end position="110"/>
    </location>
</feature>
<dbReference type="RefSeq" id="WP_155840953.1">
    <property type="nucleotide sequence ID" value="NZ_BAAAIA010000009.1"/>
</dbReference>
<dbReference type="GO" id="GO:0000155">
    <property type="term" value="F:phosphorelay sensor kinase activity"/>
    <property type="evidence" value="ECO:0007669"/>
    <property type="project" value="InterPro"/>
</dbReference>
<dbReference type="GO" id="GO:0046983">
    <property type="term" value="F:protein dimerization activity"/>
    <property type="evidence" value="ECO:0007669"/>
    <property type="project" value="InterPro"/>
</dbReference>
<dbReference type="OrthoDB" id="5242012at2"/>
<evidence type="ECO:0000259" key="3">
    <source>
        <dbReference type="Pfam" id="PF07730"/>
    </source>
</evidence>
<keyword evidence="2" id="KW-1133">Transmembrane helix</keyword>
<organism evidence="4 5">
    <name type="scientific">Agromyces luteolus</name>
    <dbReference type="NCBI Taxonomy" id="88373"/>
    <lineage>
        <taxon>Bacteria</taxon>
        <taxon>Bacillati</taxon>
        <taxon>Actinomycetota</taxon>
        <taxon>Actinomycetes</taxon>
        <taxon>Micrococcales</taxon>
        <taxon>Microbacteriaceae</taxon>
        <taxon>Agromyces</taxon>
    </lineage>
</organism>
<keyword evidence="2" id="KW-0812">Transmembrane</keyword>
<evidence type="ECO:0000256" key="1">
    <source>
        <dbReference type="SAM" id="MobiDB-lite"/>
    </source>
</evidence>
<dbReference type="InterPro" id="IPR011712">
    <property type="entry name" value="Sig_transdc_His_kin_sub3_dim/P"/>
</dbReference>
<proteinExistence type="predicted"/>
<dbReference type="AlphaFoldDB" id="A0A7C9LXU8"/>
<feature type="compositionally biased region" description="Basic and acidic residues" evidence="1">
    <location>
        <begin position="1"/>
        <end position="24"/>
    </location>
</feature>
<comment type="caution">
    <text evidence="4">The sequence shown here is derived from an EMBL/GenBank/DDBJ whole genome shotgun (WGS) entry which is preliminary data.</text>
</comment>
<dbReference type="Gene3D" id="1.20.5.1930">
    <property type="match status" value="1"/>
</dbReference>
<keyword evidence="2" id="KW-0472">Membrane</keyword>
<evidence type="ECO:0000313" key="5">
    <source>
        <dbReference type="Proteomes" id="UP000480122"/>
    </source>
</evidence>
<feature type="transmembrane region" description="Helical" evidence="2">
    <location>
        <begin position="33"/>
        <end position="54"/>
    </location>
</feature>
<feature type="region of interest" description="Disordered" evidence="1">
    <location>
        <begin position="1"/>
        <end position="26"/>
    </location>
</feature>
<feature type="transmembrane region" description="Helical" evidence="2">
    <location>
        <begin position="254"/>
        <end position="275"/>
    </location>
</feature>
<protein>
    <recommendedName>
        <fullName evidence="3">Signal transduction histidine kinase subgroup 3 dimerisation and phosphoacceptor domain-containing protein</fullName>
    </recommendedName>
</protein>
<dbReference type="Proteomes" id="UP000480122">
    <property type="component" value="Unassembled WGS sequence"/>
</dbReference>